<feature type="transmembrane region" description="Helical" evidence="7">
    <location>
        <begin position="319"/>
        <end position="344"/>
    </location>
</feature>
<organism evidence="8 9">
    <name type="scientific">Adonisia turfae CCMR0082</name>
    <dbReference type="NCBI Taxonomy" id="2304604"/>
    <lineage>
        <taxon>Bacteria</taxon>
        <taxon>Bacillati</taxon>
        <taxon>Cyanobacteriota</taxon>
        <taxon>Adonisia</taxon>
        <taxon>Adonisia turfae</taxon>
    </lineage>
</organism>
<dbReference type="Pfam" id="PF13440">
    <property type="entry name" value="Polysacc_synt_3"/>
    <property type="match status" value="1"/>
</dbReference>
<evidence type="ECO:0008006" key="10">
    <source>
        <dbReference type="Google" id="ProtNLM"/>
    </source>
</evidence>
<evidence type="ECO:0000256" key="5">
    <source>
        <dbReference type="ARBA" id="ARBA00022989"/>
    </source>
</evidence>
<comment type="subcellular location">
    <subcellularLocation>
        <location evidence="1">Cell membrane</location>
        <topology evidence="1">Multi-pass membrane protein</topology>
    </subcellularLocation>
</comment>
<dbReference type="GO" id="GO:0005886">
    <property type="term" value="C:plasma membrane"/>
    <property type="evidence" value="ECO:0007669"/>
    <property type="project" value="UniProtKB-SubCell"/>
</dbReference>
<dbReference type="InterPro" id="IPR050833">
    <property type="entry name" value="Poly_Biosynth_Transport"/>
</dbReference>
<proteinExistence type="inferred from homology"/>
<protein>
    <recommendedName>
        <fullName evidence="10">Polysaccharide biosynthesis protein</fullName>
    </recommendedName>
</protein>
<evidence type="ECO:0000256" key="7">
    <source>
        <dbReference type="SAM" id="Phobius"/>
    </source>
</evidence>
<reference evidence="8 9" key="1">
    <citation type="journal article" date="2020" name="Microb. Ecol.">
        <title>Ecogenomics of the Marine Benthic Filamentous Cyanobacterium Adonisia.</title>
        <authorList>
            <person name="Walter J.M."/>
            <person name="Coutinho F.H."/>
            <person name="Leomil L."/>
            <person name="Hargreaves P.I."/>
            <person name="Campeao M.E."/>
            <person name="Vieira V.V."/>
            <person name="Silva B.S."/>
            <person name="Fistarol G.O."/>
            <person name="Salomon P.S."/>
            <person name="Sawabe T."/>
            <person name="Mino S."/>
            <person name="Hosokawa M."/>
            <person name="Miyashita H."/>
            <person name="Maruyama F."/>
            <person name="van Verk M.C."/>
            <person name="Dutilh B.E."/>
            <person name="Thompson C.C."/>
            <person name="Thompson F.L."/>
        </authorList>
    </citation>
    <scope>NUCLEOTIDE SEQUENCE [LARGE SCALE GENOMIC DNA]</scope>
    <source>
        <strain evidence="8 9">CCMR0082</strain>
    </source>
</reference>
<dbReference type="PANTHER" id="PTHR30250:SF10">
    <property type="entry name" value="LIPOPOLYSACCHARIDE BIOSYNTHESIS PROTEIN WZXC"/>
    <property type="match status" value="1"/>
</dbReference>
<evidence type="ECO:0000313" key="8">
    <source>
        <dbReference type="EMBL" id="NEZ66558.1"/>
    </source>
</evidence>
<evidence type="ECO:0000256" key="3">
    <source>
        <dbReference type="ARBA" id="ARBA00022475"/>
    </source>
</evidence>
<keyword evidence="6 7" id="KW-0472">Membrane</keyword>
<gene>
    <name evidence="8" type="ORF">D0962_27995</name>
</gene>
<feature type="transmembrane region" description="Helical" evidence="7">
    <location>
        <begin position="101"/>
        <end position="127"/>
    </location>
</feature>
<evidence type="ECO:0000313" key="9">
    <source>
        <dbReference type="Proteomes" id="UP000473574"/>
    </source>
</evidence>
<comment type="similarity">
    <text evidence="2">Belongs to the polysaccharide synthase family.</text>
</comment>
<evidence type="ECO:0000256" key="4">
    <source>
        <dbReference type="ARBA" id="ARBA00022692"/>
    </source>
</evidence>
<dbReference type="AlphaFoldDB" id="A0A6M0SDJ6"/>
<sequence>MVVAKANALVQGLVLATTPMLTRLYSPADFGVVALFSSSLNLLLAFSTWRFEWSIPNTKSKGQAASLIFLGFLVLSGISTTLLMLLMFFDSKLTLWEGFEALGAFIILLPFALIGGGFHQLMHAWYIRETQLTAVARSKVTQRLGATVINLAGGLANLGALGLISGAIASVWLGIGVLLQQAKGLKESLLNLSYKRIQISFLRFWQESTLSTGVAIANAASLTAVPVLLAQYYSATEIGWYALMNRLALTPVSLFTTAIGQSFWSEAAILVKQDRLSLRYLYLKSTKTLSLLAIPITIVCLLGPFFVGRLFGSEDWQPAGLVLAALAPMLLGQVIVSPLSHLVVHRKQHWQFIWDVCRLIMIISIATLFGRMGIKIESLVLTLSIINLGMYGLIFYLNLLCLNNENRPEAT</sequence>
<keyword evidence="5 7" id="KW-1133">Transmembrane helix</keyword>
<evidence type="ECO:0000256" key="2">
    <source>
        <dbReference type="ARBA" id="ARBA00007430"/>
    </source>
</evidence>
<feature type="transmembrane region" description="Helical" evidence="7">
    <location>
        <begin position="380"/>
        <end position="402"/>
    </location>
</feature>
<name>A0A6M0SDJ6_9CYAN</name>
<feature type="transmembrane region" description="Helical" evidence="7">
    <location>
        <begin position="148"/>
        <end position="175"/>
    </location>
</feature>
<dbReference type="Proteomes" id="UP000473574">
    <property type="component" value="Unassembled WGS sequence"/>
</dbReference>
<accession>A0A6M0SDJ6</accession>
<feature type="transmembrane region" description="Helical" evidence="7">
    <location>
        <begin position="24"/>
        <end position="46"/>
    </location>
</feature>
<feature type="transmembrane region" description="Helical" evidence="7">
    <location>
        <begin position="289"/>
        <end position="307"/>
    </location>
</feature>
<feature type="transmembrane region" description="Helical" evidence="7">
    <location>
        <begin position="356"/>
        <end position="374"/>
    </location>
</feature>
<keyword evidence="4 7" id="KW-0812">Transmembrane</keyword>
<comment type="caution">
    <text evidence="8">The sequence shown here is derived from an EMBL/GenBank/DDBJ whole genome shotgun (WGS) entry which is preliminary data.</text>
</comment>
<feature type="transmembrane region" description="Helical" evidence="7">
    <location>
        <begin position="67"/>
        <end position="89"/>
    </location>
</feature>
<evidence type="ECO:0000256" key="6">
    <source>
        <dbReference type="ARBA" id="ARBA00023136"/>
    </source>
</evidence>
<dbReference type="RefSeq" id="WP_163668829.1">
    <property type="nucleotide sequence ID" value="NZ_QZCE01000002.1"/>
</dbReference>
<keyword evidence="3" id="KW-1003">Cell membrane</keyword>
<dbReference type="PANTHER" id="PTHR30250">
    <property type="entry name" value="PST FAMILY PREDICTED COLANIC ACID TRANSPORTER"/>
    <property type="match status" value="1"/>
</dbReference>
<dbReference type="EMBL" id="QZCE01000002">
    <property type="protein sequence ID" value="NEZ66558.1"/>
    <property type="molecule type" value="Genomic_DNA"/>
</dbReference>
<evidence type="ECO:0000256" key="1">
    <source>
        <dbReference type="ARBA" id="ARBA00004651"/>
    </source>
</evidence>